<dbReference type="RefSeq" id="XP_024500788.1">
    <property type="nucleotide sequence ID" value="XM_024646625.1"/>
</dbReference>
<dbReference type="Proteomes" id="UP000035682">
    <property type="component" value="Unplaced"/>
</dbReference>
<evidence type="ECO:0000313" key="1">
    <source>
        <dbReference type="EMBL" id="CEF61579.1"/>
    </source>
</evidence>
<gene>
    <name evidence="1 3 4" type="ORF">SRAE_0000069700</name>
</gene>
<evidence type="ECO:0000313" key="3">
    <source>
        <dbReference type="WBParaSite" id="SRAE_0000069700.1"/>
    </source>
</evidence>
<accession>A0A090L272</accession>
<dbReference type="EMBL" id="LN609414">
    <property type="protein sequence ID" value="CEF61579.1"/>
    <property type="molecule type" value="Genomic_DNA"/>
</dbReference>
<protein>
    <submittedName>
        <fullName evidence="1 3">Uncharacterized protein</fullName>
    </submittedName>
</protein>
<dbReference type="GeneID" id="36373947"/>
<dbReference type="AlphaFoldDB" id="A0A090L272"/>
<evidence type="ECO:0000313" key="2">
    <source>
        <dbReference type="Proteomes" id="UP000035682"/>
    </source>
</evidence>
<sequence length="158" mass="18600">MIKSIIKKNHCKNKISNGKKNVSFRRFVSDKYIYTVNDSNEDTFICNGNKNDECDISTYLDERKLEDIDEVLMVDLQMLNDPLIEDIVETFIISKTLIKKVLAFNFHGNIKNSRYALSEENLKNIAEKLKYSKRKAFKEVEITLCMILKHHIRFFNIL</sequence>
<organism evidence="1">
    <name type="scientific">Strongyloides ratti</name>
    <name type="common">Parasitic roundworm</name>
    <dbReference type="NCBI Taxonomy" id="34506"/>
    <lineage>
        <taxon>Eukaryota</taxon>
        <taxon>Metazoa</taxon>
        <taxon>Ecdysozoa</taxon>
        <taxon>Nematoda</taxon>
        <taxon>Chromadorea</taxon>
        <taxon>Rhabditida</taxon>
        <taxon>Tylenchina</taxon>
        <taxon>Panagrolaimomorpha</taxon>
        <taxon>Strongyloidoidea</taxon>
        <taxon>Strongyloididae</taxon>
        <taxon>Strongyloides</taxon>
    </lineage>
</organism>
<name>A0A090L272_STRRB</name>
<reference evidence="2" key="1">
    <citation type="submission" date="2014-09" db="EMBL/GenBank/DDBJ databases">
        <authorList>
            <person name="Martin A.A."/>
        </authorList>
    </citation>
    <scope>NUCLEOTIDE SEQUENCE</scope>
    <source>
        <strain evidence="2">ED321</strain>
    </source>
</reference>
<reference evidence="3" key="3">
    <citation type="submission" date="2020-12" db="UniProtKB">
        <authorList>
            <consortium name="WormBaseParasite"/>
        </authorList>
    </citation>
    <scope>IDENTIFICATION</scope>
</reference>
<keyword evidence="2" id="KW-1185">Reference proteome</keyword>
<evidence type="ECO:0000313" key="4">
    <source>
        <dbReference type="WormBase" id="SRAE_0000069700"/>
    </source>
</evidence>
<dbReference type="WBParaSite" id="SRAE_0000069700.1">
    <property type="protein sequence ID" value="SRAE_0000069700.1"/>
    <property type="gene ID" value="WBGene00256449"/>
</dbReference>
<dbReference type="CTD" id="36373947"/>
<reference evidence="1" key="2">
    <citation type="submission" date="2014-09" db="EMBL/GenBank/DDBJ databases">
        <authorList>
            <person name="Aslett A.Martin."/>
        </authorList>
    </citation>
    <scope>NUCLEOTIDE SEQUENCE</scope>
    <source>
        <strain evidence="1">ED321 Heterogonic</strain>
    </source>
</reference>
<dbReference type="WormBase" id="SRAE_0000069700">
    <property type="protein sequence ID" value="SRP10324"/>
    <property type="gene ID" value="WBGene00256449"/>
</dbReference>
<proteinExistence type="predicted"/>